<comment type="pathway">
    <text evidence="1">Secondary metabolite biosynthesis.</text>
</comment>
<dbReference type="OrthoDB" id="6509636at2759"/>
<evidence type="ECO:0000256" key="5">
    <source>
        <dbReference type="ARBA" id="ARBA00022840"/>
    </source>
</evidence>
<dbReference type="Gene3D" id="3.40.50.12780">
    <property type="entry name" value="N-terminal domain of ligase-like"/>
    <property type="match status" value="1"/>
</dbReference>
<reference evidence="9" key="2">
    <citation type="submission" date="2020-04" db="EMBL/GenBank/DDBJ databases">
        <authorList>
            <consortium name="NCBI Genome Project"/>
        </authorList>
    </citation>
    <scope>NUCLEOTIDE SEQUENCE</scope>
    <source>
        <strain evidence="9">CBS 342.82</strain>
    </source>
</reference>
<dbReference type="Pfam" id="PF00501">
    <property type="entry name" value="AMP-binding"/>
    <property type="match status" value="1"/>
</dbReference>
<dbReference type="PANTHER" id="PTHR24096">
    <property type="entry name" value="LONG-CHAIN-FATTY-ACID--COA LIGASE"/>
    <property type="match status" value="1"/>
</dbReference>
<evidence type="ECO:0000313" key="8">
    <source>
        <dbReference type="Proteomes" id="UP000504637"/>
    </source>
</evidence>
<keyword evidence="3" id="KW-0436">Ligase</keyword>
<name>A0A6J3LWN6_9PEZI</name>
<feature type="domain" description="AMP-dependent synthetase/ligase" evidence="6">
    <location>
        <begin position="61"/>
        <end position="463"/>
    </location>
</feature>
<dbReference type="InterPro" id="IPR025110">
    <property type="entry name" value="AMP-bd_C"/>
</dbReference>
<dbReference type="InterPro" id="IPR000873">
    <property type="entry name" value="AMP-dep_synth/lig_dom"/>
</dbReference>
<evidence type="ECO:0000256" key="2">
    <source>
        <dbReference type="ARBA" id="ARBA00006432"/>
    </source>
</evidence>
<dbReference type="RefSeq" id="XP_033457212.1">
    <property type="nucleotide sequence ID" value="XM_033607898.1"/>
</dbReference>
<feature type="domain" description="AMP-binding enzyme C-terminal" evidence="7">
    <location>
        <begin position="624"/>
        <end position="679"/>
    </location>
</feature>
<reference evidence="9" key="1">
    <citation type="submission" date="2020-01" db="EMBL/GenBank/DDBJ databases">
        <authorList>
            <consortium name="DOE Joint Genome Institute"/>
            <person name="Haridas S."/>
            <person name="Albert R."/>
            <person name="Binder M."/>
            <person name="Bloem J."/>
            <person name="Labutti K."/>
            <person name="Salamov A."/>
            <person name="Andreopoulos B."/>
            <person name="Baker S.E."/>
            <person name="Barry K."/>
            <person name="Bills G."/>
            <person name="Bluhm B.H."/>
            <person name="Cannon C."/>
            <person name="Castanera R."/>
            <person name="Culley D.E."/>
            <person name="Daum C."/>
            <person name="Ezra D."/>
            <person name="Gonzalez J.B."/>
            <person name="Henrissat B."/>
            <person name="Kuo A."/>
            <person name="Liang C."/>
            <person name="Lipzen A."/>
            <person name="Lutzoni F."/>
            <person name="Magnuson J."/>
            <person name="Mondo S."/>
            <person name="Nolan M."/>
            <person name="Ohm R."/>
            <person name="Pangilinan J."/>
            <person name="Park H.-J."/>
            <person name="Ramirez L."/>
            <person name="Alfaro M."/>
            <person name="Sun H."/>
            <person name="Tritt A."/>
            <person name="Yoshinaga Y."/>
            <person name="Zwiers L.-H."/>
            <person name="Turgeon B.G."/>
            <person name="Goodwin S.B."/>
            <person name="Spatafora J.W."/>
            <person name="Crous P.W."/>
            <person name="Grigoriev I.V."/>
        </authorList>
    </citation>
    <scope>NUCLEOTIDE SEQUENCE</scope>
    <source>
        <strain evidence="9">CBS 342.82</strain>
    </source>
</reference>
<dbReference type="GO" id="GO:0005524">
    <property type="term" value="F:ATP binding"/>
    <property type="evidence" value="ECO:0007669"/>
    <property type="project" value="UniProtKB-KW"/>
</dbReference>
<sequence>MPATISSYSTATTVLPAQHLTQHISTRNDPAIRGQQMATIKPQKQHSNVVSFALSGQYDEQRPVLIDAYDPLRTISREQATTLVRRLAGAFEANSSVCLHLPNDITYPVLTLAILASRCRWTGTNTSYTKFELEHIFRTAQVSYVITRIEQLDNVEAAVQASGTNAEIIVFSDILCDHPEVKAGTLHEHTDCTSFARASMETSQKRTLHDLLQSHERSLAVALHQIDPKSIATLTSTSGTTGRPKMAARSHSALIHEALAIEDNNADKPYPIRRLINTPIFHAFSCPEMTINSLRLGFPVYFLPRFDRVRFPQLVAKYGITETFAPPPMLLALLNDPRSHPLLQSLQTVYTGGAPLSSSLRASFRAIFTVSATRAPLRIVQVWGMTEGGWYTTQKYPHDTDSDVPGSVGQALPGVEVRIDSDVAGTSVDLSYSHDDDRQDTTSRKSAVGELLIRSPQMMSEYFGDPDATARAFTHDGFLRTGDIGYLQRPRSALDRVHGWRRLTCKYSVPRGRKNHKLRKLRDKRPPSSVVLVDRAKDLIKVNGFQVAPAELEDALLLHPAVMDVGVVGFCPSASDLPERAPAATSSSTLLCTATPPSSLSSSSSSSSFLATPVLDQATASVSEHPVAFVVLHDRLSSSVALPDANELRSWLTQRLARYKVSRCEVRFVVSIPKSAAGKILRNNLRRVLEEEERDDQA</sequence>
<keyword evidence="5" id="KW-0067">ATP-binding</keyword>
<dbReference type="AlphaFoldDB" id="A0A6J3LWN6"/>
<keyword evidence="8" id="KW-1185">Reference proteome</keyword>
<dbReference type="GO" id="GO:0016405">
    <property type="term" value="F:CoA-ligase activity"/>
    <property type="evidence" value="ECO:0007669"/>
    <property type="project" value="TreeGrafter"/>
</dbReference>
<evidence type="ECO:0000256" key="1">
    <source>
        <dbReference type="ARBA" id="ARBA00005179"/>
    </source>
</evidence>
<evidence type="ECO:0000313" key="9">
    <source>
        <dbReference type="RefSeq" id="XP_033457212.1"/>
    </source>
</evidence>
<organism evidence="9">
    <name type="scientific">Dissoconium aciculare CBS 342.82</name>
    <dbReference type="NCBI Taxonomy" id="1314786"/>
    <lineage>
        <taxon>Eukaryota</taxon>
        <taxon>Fungi</taxon>
        <taxon>Dikarya</taxon>
        <taxon>Ascomycota</taxon>
        <taxon>Pezizomycotina</taxon>
        <taxon>Dothideomycetes</taxon>
        <taxon>Dothideomycetidae</taxon>
        <taxon>Mycosphaerellales</taxon>
        <taxon>Dissoconiaceae</taxon>
        <taxon>Dissoconium</taxon>
    </lineage>
</organism>
<evidence type="ECO:0000256" key="3">
    <source>
        <dbReference type="ARBA" id="ARBA00022598"/>
    </source>
</evidence>
<gene>
    <name evidence="9" type="ORF">K489DRAFT_412168</name>
</gene>
<dbReference type="SUPFAM" id="SSF56801">
    <property type="entry name" value="Acetyl-CoA synthetase-like"/>
    <property type="match status" value="2"/>
</dbReference>
<reference evidence="9" key="3">
    <citation type="submission" date="2025-08" db="UniProtKB">
        <authorList>
            <consortium name="RefSeq"/>
        </authorList>
    </citation>
    <scope>IDENTIFICATION</scope>
    <source>
        <strain evidence="9">CBS 342.82</strain>
    </source>
</reference>
<proteinExistence type="inferred from homology"/>
<dbReference type="GO" id="GO:0019748">
    <property type="term" value="P:secondary metabolic process"/>
    <property type="evidence" value="ECO:0007669"/>
    <property type="project" value="TreeGrafter"/>
</dbReference>
<dbReference type="PANTHER" id="PTHR24096:SF317">
    <property type="entry name" value="ADENYLATE-FORMING ENZYME AFEA"/>
    <property type="match status" value="1"/>
</dbReference>
<dbReference type="Pfam" id="PF13193">
    <property type="entry name" value="AMP-binding_C"/>
    <property type="match status" value="1"/>
</dbReference>
<evidence type="ECO:0000256" key="4">
    <source>
        <dbReference type="ARBA" id="ARBA00022741"/>
    </source>
</evidence>
<comment type="similarity">
    <text evidence="2">Belongs to the ATP-dependent AMP-binding enzyme family.</text>
</comment>
<dbReference type="InterPro" id="IPR042099">
    <property type="entry name" value="ANL_N_sf"/>
</dbReference>
<dbReference type="Proteomes" id="UP000504637">
    <property type="component" value="Unplaced"/>
</dbReference>
<protein>
    <submittedName>
        <fullName evidence="9">Acetyl-CoA synthetase-like protein</fullName>
    </submittedName>
</protein>
<keyword evidence="4" id="KW-0547">Nucleotide-binding</keyword>
<dbReference type="Gene3D" id="3.30.300.30">
    <property type="match status" value="1"/>
</dbReference>
<evidence type="ECO:0000259" key="6">
    <source>
        <dbReference type="Pfam" id="PF00501"/>
    </source>
</evidence>
<accession>A0A6J3LWN6</accession>
<dbReference type="GeneID" id="54365697"/>
<evidence type="ECO:0000259" key="7">
    <source>
        <dbReference type="Pfam" id="PF13193"/>
    </source>
</evidence>
<dbReference type="InterPro" id="IPR045851">
    <property type="entry name" value="AMP-bd_C_sf"/>
</dbReference>